<comment type="subunit">
    <text evidence="7">Homodimer.</text>
</comment>
<evidence type="ECO:0000256" key="3">
    <source>
        <dbReference type="ARBA" id="ARBA00012098"/>
    </source>
</evidence>
<dbReference type="InterPro" id="IPR014710">
    <property type="entry name" value="RmlC-like_jellyroll"/>
</dbReference>
<dbReference type="STRING" id="1715989.NITINOP_2255"/>
<accession>A0A0S4KXM3</accession>
<dbReference type="GO" id="GO:0008830">
    <property type="term" value="F:dTDP-4-dehydrorhamnose 3,5-epimerase activity"/>
    <property type="evidence" value="ECO:0007669"/>
    <property type="project" value="UniProtKB-UniRule"/>
</dbReference>
<dbReference type="SUPFAM" id="SSF51182">
    <property type="entry name" value="RmlC-like cupins"/>
    <property type="match status" value="1"/>
</dbReference>
<keyword evidence="9" id="KW-1185">Reference proteome</keyword>
<dbReference type="InterPro" id="IPR000888">
    <property type="entry name" value="RmlC-like"/>
</dbReference>
<proteinExistence type="inferred from homology"/>
<dbReference type="Pfam" id="PF00908">
    <property type="entry name" value="dTDP_sugar_isom"/>
    <property type="match status" value="1"/>
</dbReference>
<dbReference type="Proteomes" id="UP000066284">
    <property type="component" value="Chromosome 1"/>
</dbReference>
<reference evidence="9" key="1">
    <citation type="submission" date="2015-09" db="EMBL/GenBank/DDBJ databases">
        <authorList>
            <person name="Daims H."/>
        </authorList>
    </citation>
    <scope>NUCLEOTIDE SEQUENCE [LARGE SCALE GENOMIC DNA]</scope>
</reference>
<protein>
    <recommendedName>
        <fullName evidence="4 7">dTDP-4-dehydrorhamnose 3,5-epimerase</fullName>
        <ecNumber evidence="3 7">5.1.3.13</ecNumber>
    </recommendedName>
    <alternativeName>
        <fullName evidence="7">Thymidine diphospho-4-keto-rhamnose 3,5-epimerase</fullName>
    </alternativeName>
</protein>
<organism evidence="8 9">
    <name type="scientific">Candidatus Nitrospira inopinata</name>
    <dbReference type="NCBI Taxonomy" id="1715989"/>
    <lineage>
        <taxon>Bacteria</taxon>
        <taxon>Pseudomonadati</taxon>
        <taxon>Nitrospirota</taxon>
        <taxon>Nitrospiria</taxon>
        <taxon>Nitrospirales</taxon>
        <taxon>Nitrospiraceae</taxon>
        <taxon>Nitrospira</taxon>
    </lineage>
</organism>
<dbReference type="GO" id="GO:0005829">
    <property type="term" value="C:cytosol"/>
    <property type="evidence" value="ECO:0007669"/>
    <property type="project" value="TreeGrafter"/>
</dbReference>
<feature type="active site" description="Proton acceptor" evidence="5">
    <location>
        <position position="76"/>
    </location>
</feature>
<dbReference type="PANTHER" id="PTHR21047:SF2">
    <property type="entry name" value="THYMIDINE DIPHOSPHO-4-KETO-RHAMNOSE 3,5-EPIMERASE"/>
    <property type="match status" value="1"/>
</dbReference>
<dbReference type="GO" id="GO:0019305">
    <property type="term" value="P:dTDP-rhamnose biosynthetic process"/>
    <property type="evidence" value="ECO:0007669"/>
    <property type="project" value="UniProtKB-UniRule"/>
</dbReference>
<comment type="function">
    <text evidence="2 7">Catalyzes the epimerization of the C3' and C5'positions of dTDP-6-deoxy-D-xylo-4-hexulose, forming dTDP-6-deoxy-L-lyxo-4-hexulose.</text>
</comment>
<evidence type="ECO:0000313" key="9">
    <source>
        <dbReference type="Proteomes" id="UP000066284"/>
    </source>
</evidence>
<dbReference type="EMBL" id="LN885086">
    <property type="protein sequence ID" value="CUQ67227.1"/>
    <property type="molecule type" value="Genomic_DNA"/>
</dbReference>
<keyword evidence="7 8" id="KW-0413">Isomerase</keyword>
<evidence type="ECO:0000256" key="7">
    <source>
        <dbReference type="RuleBase" id="RU364069"/>
    </source>
</evidence>
<evidence type="ECO:0000256" key="5">
    <source>
        <dbReference type="PIRSR" id="PIRSR600888-1"/>
    </source>
</evidence>
<dbReference type="PANTHER" id="PTHR21047">
    <property type="entry name" value="DTDP-6-DEOXY-D-GLUCOSE-3,5 EPIMERASE"/>
    <property type="match status" value="1"/>
</dbReference>
<evidence type="ECO:0000313" key="8">
    <source>
        <dbReference type="EMBL" id="CUQ67227.1"/>
    </source>
</evidence>
<dbReference type="CDD" id="cd00438">
    <property type="entry name" value="cupin_RmlC"/>
    <property type="match status" value="1"/>
</dbReference>
<comment type="similarity">
    <text evidence="7">Belongs to the dTDP-4-dehydrorhamnose 3,5-epimerase family.</text>
</comment>
<evidence type="ECO:0000256" key="6">
    <source>
        <dbReference type="PIRSR" id="PIRSR600888-3"/>
    </source>
</evidence>
<dbReference type="OrthoDB" id="9800680at2"/>
<feature type="active site" description="Proton donor" evidence="5">
    <location>
        <position position="146"/>
    </location>
</feature>
<dbReference type="RefSeq" id="WP_062485402.1">
    <property type="nucleotide sequence ID" value="NZ_LN885086.1"/>
</dbReference>
<dbReference type="UniPathway" id="UPA00124"/>
<dbReference type="AlphaFoldDB" id="A0A0S4KXM3"/>
<evidence type="ECO:0000256" key="2">
    <source>
        <dbReference type="ARBA" id="ARBA00001997"/>
    </source>
</evidence>
<comment type="pathway">
    <text evidence="7">Carbohydrate biosynthesis; dTDP-L-rhamnose biosynthesis.</text>
</comment>
<sequence>MPGLLITKPDSVKQLFTVTPSTISGCVELRPQVREDRRGRFVKVFHRHMFELLGLCADYEEEYYSVSRRGVIRGLHFQVPPMDHDKLIYCVSGRIQDAAVDLRCGSPTYGRYALFDVSAEEGNMVYVPRGLAHGFCTLSESAIVVYKVSSVYSAEHDRGLLWNSAGIPWAIGDPLVSDRDLTHPPFESFRSPFSYGAGS</sequence>
<feature type="site" description="Participates in a stacking interaction with the thymidine ring of dTDP-4-oxo-6-deoxyglucose" evidence="6">
    <location>
        <position position="152"/>
    </location>
</feature>
<dbReference type="EC" id="5.1.3.13" evidence="3 7"/>
<comment type="catalytic activity">
    <reaction evidence="1 7">
        <text>dTDP-4-dehydro-6-deoxy-alpha-D-glucose = dTDP-4-dehydro-beta-L-rhamnose</text>
        <dbReference type="Rhea" id="RHEA:16969"/>
        <dbReference type="ChEBI" id="CHEBI:57649"/>
        <dbReference type="ChEBI" id="CHEBI:62830"/>
        <dbReference type="EC" id="5.1.3.13"/>
    </reaction>
</comment>
<dbReference type="Gene3D" id="2.60.120.10">
    <property type="entry name" value="Jelly Rolls"/>
    <property type="match status" value="1"/>
</dbReference>
<evidence type="ECO:0000256" key="4">
    <source>
        <dbReference type="ARBA" id="ARBA00019595"/>
    </source>
</evidence>
<dbReference type="InterPro" id="IPR011051">
    <property type="entry name" value="RmlC_Cupin_sf"/>
</dbReference>
<name>A0A0S4KXM3_9BACT</name>
<dbReference type="KEGG" id="nio:NITINOP_2255"/>
<gene>
    <name evidence="8" type="ORF">NITINOP_2255</name>
</gene>
<dbReference type="GO" id="GO:0000271">
    <property type="term" value="P:polysaccharide biosynthetic process"/>
    <property type="evidence" value="ECO:0007669"/>
    <property type="project" value="TreeGrafter"/>
</dbReference>
<dbReference type="NCBIfam" id="TIGR01221">
    <property type="entry name" value="rmlC"/>
    <property type="match status" value="1"/>
</dbReference>
<evidence type="ECO:0000256" key="1">
    <source>
        <dbReference type="ARBA" id="ARBA00001298"/>
    </source>
</evidence>